<organism evidence="1 2">
    <name type="scientific">Dreissena polymorpha</name>
    <name type="common">Zebra mussel</name>
    <name type="synonym">Mytilus polymorpha</name>
    <dbReference type="NCBI Taxonomy" id="45954"/>
    <lineage>
        <taxon>Eukaryota</taxon>
        <taxon>Metazoa</taxon>
        <taxon>Spiralia</taxon>
        <taxon>Lophotrochozoa</taxon>
        <taxon>Mollusca</taxon>
        <taxon>Bivalvia</taxon>
        <taxon>Autobranchia</taxon>
        <taxon>Heteroconchia</taxon>
        <taxon>Euheterodonta</taxon>
        <taxon>Imparidentia</taxon>
        <taxon>Neoheterodontei</taxon>
        <taxon>Myida</taxon>
        <taxon>Dreissenoidea</taxon>
        <taxon>Dreissenidae</taxon>
        <taxon>Dreissena</taxon>
    </lineage>
</organism>
<proteinExistence type="predicted"/>
<dbReference type="EMBL" id="JAIWYP010000003">
    <property type="protein sequence ID" value="KAH3850157.1"/>
    <property type="molecule type" value="Genomic_DNA"/>
</dbReference>
<name>A0A9D4R141_DREPO</name>
<reference evidence="1" key="2">
    <citation type="submission" date="2020-11" db="EMBL/GenBank/DDBJ databases">
        <authorList>
            <person name="McCartney M.A."/>
            <person name="Auch B."/>
            <person name="Kono T."/>
            <person name="Mallez S."/>
            <person name="Becker A."/>
            <person name="Gohl D.M."/>
            <person name="Silverstein K.A.T."/>
            <person name="Koren S."/>
            <person name="Bechman K.B."/>
            <person name="Herman A."/>
            <person name="Abrahante J.E."/>
            <person name="Garbe J."/>
        </authorList>
    </citation>
    <scope>NUCLEOTIDE SEQUENCE</scope>
    <source>
        <strain evidence="1">Duluth1</strain>
        <tissue evidence="1">Whole animal</tissue>
    </source>
</reference>
<dbReference type="Proteomes" id="UP000828390">
    <property type="component" value="Unassembled WGS sequence"/>
</dbReference>
<protein>
    <submittedName>
        <fullName evidence="1">Uncharacterized protein</fullName>
    </submittedName>
</protein>
<gene>
    <name evidence="1" type="ORF">DPMN_092563</name>
</gene>
<comment type="caution">
    <text evidence="1">The sequence shown here is derived from an EMBL/GenBank/DDBJ whole genome shotgun (WGS) entry which is preliminary data.</text>
</comment>
<evidence type="ECO:0000313" key="1">
    <source>
        <dbReference type="EMBL" id="KAH3850157.1"/>
    </source>
</evidence>
<dbReference type="AlphaFoldDB" id="A0A9D4R141"/>
<reference evidence="1" key="1">
    <citation type="journal article" date="2019" name="bioRxiv">
        <title>The Genome of the Zebra Mussel, Dreissena polymorpha: A Resource for Invasive Species Research.</title>
        <authorList>
            <person name="McCartney M.A."/>
            <person name="Auch B."/>
            <person name="Kono T."/>
            <person name="Mallez S."/>
            <person name="Zhang Y."/>
            <person name="Obille A."/>
            <person name="Becker A."/>
            <person name="Abrahante J.E."/>
            <person name="Garbe J."/>
            <person name="Badalamenti J.P."/>
            <person name="Herman A."/>
            <person name="Mangelson H."/>
            <person name="Liachko I."/>
            <person name="Sullivan S."/>
            <person name="Sone E.D."/>
            <person name="Koren S."/>
            <person name="Silverstein K.A.T."/>
            <person name="Beckman K.B."/>
            <person name="Gohl D.M."/>
        </authorList>
    </citation>
    <scope>NUCLEOTIDE SEQUENCE</scope>
    <source>
        <strain evidence="1">Duluth1</strain>
        <tissue evidence="1">Whole animal</tissue>
    </source>
</reference>
<sequence length="60" mass="6946">MPVMRPNEGLLERMLRWEARLGYPLSRAVNDISTRARPRKIGWHIVELCGRLEGHVVVLP</sequence>
<keyword evidence="2" id="KW-1185">Reference proteome</keyword>
<accession>A0A9D4R141</accession>
<evidence type="ECO:0000313" key="2">
    <source>
        <dbReference type="Proteomes" id="UP000828390"/>
    </source>
</evidence>